<accession>A0A081AXK7</accession>
<evidence type="ECO:0000313" key="1">
    <source>
        <dbReference type="EMBL" id="ETO83618.1"/>
    </source>
</evidence>
<organism evidence="1 2">
    <name type="scientific">Phytophthora nicotianae P1976</name>
    <dbReference type="NCBI Taxonomy" id="1317066"/>
    <lineage>
        <taxon>Eukaryota</taxon>
        <taxon>Sar</taxon>
        <taxon>Stramenopiles</taxon>
        <taxon>Oomycota</taxon>
        <taxon>Peronosporomycetes</taxon>
        <taxon>Peronosporales</taxon>
        <taxon>Peronosporaceae</taxon>
        <taxon>Phytophthora</taxon>
    </lineage>
</organism>
<dbReference type="AlphaFoldDB" id="A0A081AXK7"/>
<name>A0A081AXK7_PHYNI</name>
<dbReference type="Proteomes" id="UP000028582">
    <property type="component" value="Unassembled WGS sequence"/>
</dbReference>
<comment type="caution">
    <text evidence="1">The sequence shown here is derived from an EMBL/GenBank/DDBJ whole genome shotgun (WGS) entry which is preliminary data.</text>
</comment>
<sequence>MDVCEEIPHQKSLNDGDTLQEVQEAPRDEAVTNAHLTTDDYRIIVTWMEATTNFEAIPHSSYDRPSDAPVP</sequence>
<evidence type="ECO:0000313" key="2">
    <source>
        <dbReference type="Proteomes" id="UP000028582"/>
    </source>
</evidence>
<protein>
    <submittedName>
        <fullName evidence="1">Uncharacterized protein</fullName>
    </submittedName>
</protein>
<reference evidence="1 2" key="1">
    <citation type="submission" date="2013-11" db="EMBL/GenBank/DDBJ databases">
        <title>The Genome Sequence of Phytophthora parasitica P1976.</title>
        <authorList>
            <consortium name="The Broad Institute Genomics Platform"/>
            <person name="Russ C."/>
            <person name="Tyler B."/>
            <person name="Panabieres F."/>
            <person name="Shan W."/>
            <person name="Tripathy S."/>
            <person name="Grunwald N."/>
            <person name="Machado M."/>
            <person name="Johnson C.S."/>
            <person name="Walker B."/>
            <person name="Young S."/>
            <person name="Zeng Q."/>
            <person name="Gargeya S."/>
            <person name="Fitzgerald M."/>
            <person name="Haas B."/>
            <person name="Abouelleil A."/>
            <person name="Allen A.W."/>
            <person name="Alvarado L."/>
            <person name="Arachchi H.M."/>
            <person name="Berlin A.M."/>
            <person name="Chapman S.B."/>
            <person name="Gainer-Dewar J."/>
            <person name="Goldberg J."/>
            <person name="Griggs A."/>
            <person name="Gujja S."/>
            <person name="Hansen M."/>
            <person name="Howarth C."/>
            <person name="Imamovic A."/>
            <person name="Ireland A."/>
            <person name="Larimer J."/>
            <person name="McCowan C."/>
            <person name="Murphy C."/>
            <person name="Pearson M."/>
            <person name="Poon T.W."/>
            <person name="Priest M."/>
            <person name="Roberts A."/>
            <person name="Saif S."/>
            <person name="Shea T."/>
            <person name="Sisk P."/>
            <person name="Sykes S."/>
            <person name="Wortman J."/>
            <person name="Nusbaum C."/>
            <person name="Birren B."/>
        </authorList>
    </citation>
    <scope>NUCLEOTIDE SEQUENCE [LARGE SCALE GENOMIC DNA]</scope>
    <source>
        <strain evidence="1 2">P1976</strain>
    </source>
</reference>
<dbReference type="EMBL" id="ANJA01000463">
    <property type="protein sequence ID" value="ETO83618.1"/>
    <property type="molecule type" value="Genomic_DNA"/>
</dbReference>
<gene>
    <name evidence="1" type="ORF">F444_02383</name>
</gene>
<proteinExistence type="predicted"/>